<evidence type="ECO:0000313" key="2">
    <source>
        <dbReference type="EMBL" id="AFU02014.1"/>
    </source>
</evidence>
<dbReference type="Proteomes" id="UP000006304">
    <property type="component" value="Chromosome"/>
</dbReference>
<feature type="region of interest" description="Disordered" evidence="1">
    <location>
        <begin position="115"/>
        <end position="164"/>
    </location>
</feature>
<dbReference type="Gene3D" id="3.30.1310.10">
    <property type="entry name" value="Nucleoid-associated protein YbaB-like domain"/>
    <property type="match status" value="1"/>
</dbReference>
<name>K0EY63_NOCB7</name>
<evidence type="ECO:0000256" key="1">
    <source>
        <dbReference type="SAM" id="MobiDB-lite"/>
    </source>
</evidence>
<dbReference type="eggNOG" id="ENOG50329KQ">
    <property type="taxonomic scope" value="Bacteria"/>
</dbReference>
<accession>K0EY63</accession>
<dbReference type="STRING" id="1133849.O3I_020275"/>
<dbReference type="Pfam" id="PF02575">
    <property type="entry name" value="YbaB_DNA_bd"/>
    <property type="match status" value="1"/>
</dbReference>
<dbReference type="HOGENOM" id="CLU_124282_1_0_11"/>
<evidence type="ECO:0008006" key="4">
    <source>
        <dbReference type="Google" id="ProtNLM"/>
    </source>
</evidence>
<gene>
    <name evidence="2" type="ORF">O3I_020275</name>
</gene>
<sequence>MANERLRADAAMMMEAMSEQMQGLAKLHRDRARLTATVTACDKRITVTVNADGILIETKFADDIGDLSHSEIAGAMTEAVQAAAKKVHEQGRLLMEPLRERKARLPHLSDLIEGVPDTRSMIPTPPVVSTAPPNSPERRYDDEGTVFGDVQPRGRRSVVSDLDD</sequence>
<dbReference type="EMBL" id="CP003876">
    <property type="protein sequence ID" value="AFU02014.1"/>
    <property type="molecule type" value="Genomic_DNA"/>
</dbReference>
<dbReference type="RefSeq" id="WP_014984869.1">
    <property type="nucleotide sequence ID" value="NC_018681.1"/>
</dbReference>
<reference evidence="2 3" key="1">
    <citation type="journal article" date="2012" name="J. Bacteriol.">
        <title>Complete genome sequence of Nocardia brasiliensis HUJEG-1.</title>
        <authorList>
            <person name="Vera-Cabrera L."/>
            <person name="Ortiz-Lopez R."/>
            <person name="Elizondo-Gonzalez R."/>
            <person name="Perez-Maya A.A."/>
            <person name="Ocampo-Candiani J."/>
        </authorList>
    </citation>
    <scope>NUCLEOTIDE SEQUENCE [LARGE SCALE GENOMIC DNA]</scope>
    <source>
        <strain evidence="3">ATCC 700358</strain>
    </source>
</reference>
<dbReference type="AlphaFoldDB" id="K0EY63"/>
<protein>
    <recommendedName>
        <fullName evidence="4">DNA-binding protein, YbaB/EbfC family</fullName>
    </recommendedName>
</protein>
<keyword evidence="3" id="KW-1185">Reference proteome</keyword>
<proteinExistence type="predicted"/>
<organism evidence="2 3">
    <name type="scientific">Nocardia brasiliensis (strain ATCC 700358 / HUJEG-1)</name>
    <dbReference type="NCBI Taxonomy" id="1133849"/>
    <lineage>
        <taxon>Bacteria</taxon>
        <taxon>Bacillati</taxon>
        <taxon>Actinomycetota</taxon>
        <taxon>Actinomycetes</taxon>
        <taxon>Mycobacteriales</taxon>
        <taxon>Nocardiaceae</taxon>
        <taxon>Nocardia</taxon>
    </lineage>
</organism>
<dbReference type="SUPFAM" id="SSF82607">
    <property type="entry name" value="YbaB-like"/>
    <property type="match status" value="1"/>
</dbReference>
<dbReference type="GO" id="GO:0003677">
    <property type="term" value="F:DNA binding"/>
    <property type="evidence" value="ECO:0007669"/>
    <property type="project" value="InterPro"/>
</dbReference>
<dbReference type="KEGG" id="nbr:O3I_020275"/>
<dbReference type="InterPro" id="IPR036894">
    <property type="entry name" value="YbaB-like_sf"/>
</dbReference>
<dbReference type="InterPro" id="IPR004401">
    <property type="entry name" value="YbaB/EbfC"/>
</dbReference>
<evidence type="ECO:0000313" key="3">
    <source>
        <dbReference type="Proteomes" id="UP000006304"/>
    </source>
</evidence>